<sequence>MDPAASTSPALSVALAVLAVLLALTGFGVYTAFGPPSKGLTDPFDDHDD</sequence>
<evidence type="ECO:0000256" key="4">
    <source>
        <dbReference type="ARBA" id="ARBA00023136"/>
    </source>
</evidence>
<gene>
    <name evidence="5 6" type="primary">psbN</name>
    <name evidence="6" type="ORF">VB738_08555</name>
</gene>
<evidence type="ECO:0000313" key="7">
    <source>
        <dbReference type="Proteomes" id="UP001304461"/>
    </source>
</evidence>
<comment type="subcellular location">
    <subcellularLocation>
        <location evidence="5">Cellular thylakoid membrane</location>
        <topology evidence="5">Single-pass membrane protein</topology>
    </subcellularLocation>
    <subcellularLocation>
        <location evidence="1">Membrane</location>
        <topology evidence="1">Single-pass membrane protein</topology>
    </subcellularLocation>
</comment>
<evidence type="ECO:0000256" key="2">
    <source>
        <dbReference type="ARBA" id="ARBA00022692"/>
    </source>
</evidence>
<dbReference type="EMBL" id="JAYGHX010000004">
    <property type="protein sequence ID" value="MEA5391309.1"/>
    <property type="molecule type" value="Genomic_DNA"/>
</dbReference>
<dbReference type="RefSeq" id="WP_015109630.1">
    <property type="nucleotide sequence ID" value="NZ_JAYGHX010000004.1"/>
</dbReference>
<dbReference type="PANTHER" id="PTHR35326:SF3">
    <property type="entry name" value="PROTEIN PSBN"/>
    <property type="match status" value="1"/>
</dbReference>
<evidence type="ECO:0000256" key="3">
    <source>
        <dbReference type="ARBA" id="ARBA00022989"/>
    </source>
</evidence>
<evidence type="ECO:0000256" key="5">
    <source>
        <dbReference type="HAMAP-Rule" id="MF_00293"/>
    </source>
</evidence>
<comment type="function">
    <text evidence="5">May play a role in photosystem I and II biogenesis.</text>
</comment>
<dbReference type="Proteomes" id="UP001304461">
    <property type="component" value="Unassembled WGS sequence"/>
</dbReference>
<keyword evidence="2 5" id="KW-0812">Transmembrane</keyword>
<dbReference type="InterPro" id="IPR003398">
    <property type="entry name" value="PSII_PsbN"/>
</dbReference>
<protein>
    <recommendedName>
        <fullName evidence="5">Protein PsbN</fullName>
    </recommendedName>
</protein>
<comment type="similarity">
    <text evidence="5">Belongs to the PsbN family.</text>
</comment>
<name>A0ABU5RU81_9CYAN</name>
<keyword evidence="4 5" id="KW-0472">Membrane</keyword>
<evidence type="ECO:0000256" key="1">
    <source>
        <dbReference type="ARBA" id="ARBA00004167"/>
    </source>
</evidence>
<organism evidence="6 7">
    <name type="scientific">Cyanobium gracile UHCC 0139</name>
    <dbReference type="NCBI Taxonomy" id="3110308"/>
    <lineage>
        <taxon>Bacteria</taxon>
        <taxon>Bacillati</taxon>
        <taxon>Cyanobacteriota</taxon>
        <taxon>Cyanophyceae</taxon>
        <taxon>Synechococcales</taxon>
        <taxon>Prochlorococcaceae</taxon>
        <taxon>Cyanobium</taxon>
    </lineage>
</organism>
<comment type="caution">
    <text evidence="5">Originally thought to be a component of PSII; based on experiments in Synechocystis, N.tabacum and barley, and its absence from PSII in T.elongatus and T.vulcanus, this is probably not true.</text>
</comment>
<proteinExistence type="inferred from homology"/>
<keyword evidence="7" id="KW-1185">Reference proteome</keyword>
<dbReference type="PANTHER" id="PTHR35326">
    <property type="entry name" value="PROTEIN PSBN"/>
    <property type="match status" value="1"/>
</dbReference>
<dbReference type="Pfam" id="PF02468">
    <property type="entry name" value="PsbN"/>
    <property type="match status" value="1"/>
</dbReference>
<comment type="caution">
    <text evidence="6">The sequence shown here is derived from an EMBL/GenBank/DDBJ whole genome shotgun (WGS) entry which is preliminary data.</text>
</comment>
<evidence type="ECO:0000313" key="6">
    <source>
        <dbReference type="EMBL" id="MEA5391309.1"/>
    </source>
</evidence>
<keyword evidence="5" id="KW-0793">Thylakoid</keyword>
<dbReference type="HAMAP" id="MF_00293">
    <property type="entry name" value="PSII_PsbN"/>
    <property type="match status" value="1"/>
</dbReference>
<accession>A0ABU5RU81</accession>
<feature type="transmembrane region" description="Helical" evidence="5">
    <location>
        <begin position="12"/>
        <end position="33"/>
    </location>
</feature>
<keyword evidence="3 5" id="KW-1133">Transmembrane helix</keyword>
<dbReference type="NCBIfam" id="NF009650">
    <property type="entry name" value="PRK13183.1"/>
    <property type="match status" value="1"/>
</dbReference>
<reference evidence="6 7" key="1">
    <citation type="submission" date="2023-12" db="EMBL/GenBank/DDBJ databases">
        <title>Baltic Sea Cyanobacteria.</title>
        <authorList>
            <person name="Delbaje E."/>
            <person name="Fewer D.P."/>
            <person name="Shishido T.K."/>
        </authorList>
    </citation>
    <scope>NUCLEOTIDE SEQUENCE [LARGE SCALE GENOMIC DNA]</scope>
    <source>
        <strain evidence="6 7">UHCC 0139</strain>
    </source>
</reference>